<feature type="region of interest" description="Disordered" evidence="1">
    <location>
        <begin position="46"/>
        <end position="94"/>
    </location>
</feature>
<dbReference type="OrthoDB" id="10341886at2759"/>
<feature type="region of interest" description="Disordered" evidence="1">
    <location>
        <begin position="1"/>
        <end position="27"/>
    </location>
</feature>
<proteinExistence type="predicted"/>
<dbReference type="AlphaFoldDB" id="A0A1R3RAD4"/>
<dbReference type="VEuPathDB" id="FungiDB:ASPCADRAFT_510256"/>
<protein>
    <submittedName>
        <fullName evidence="2">Uncharacterized protein</fullName>
    </submittedName>
</protein>
<reference evidence="3" key="1">
    <citation type="journal article" date="2017" name="Genome Biol.">
        <title>Comparative genomics reveals high biological diversity and specific adaptations in the industrially and medically important fungal genus Aspergillus.</title>
        <authorList>
            <person name="de Vries R.P."/>
            <person name="Riley R."/>
            <person name="Wiebenga A."/>
            <person name="Aguilar-Osorio G."/>
            <person name="Amillis S."/>
            <person name="Uchima C.A."/>
            <person name="Anderluh G."/>
            <person name="Asadollahi M."/>
            <person name="Askin M."/>
            <person name="Barry K."/>
            <person name="Battaglia E."/>
            <person name="Bayram O."/>
            <person name="Benocci T."/>
            <person name="Braus-Stromeyer S.A."/>
            <person name="Caldana C."/>
            <person name="Canovas D."/>
            <person name="Cerqueira G.C."/>
            <person name="Chen F."/>
            <person name="Chen W."/>
            <person name="Choi C."/>
            <person name="Clum A."/>
            <person name="Dos Santos R.A."/>
            <person name="Damasio A.R."/>
            <person name="Diallinas G."/>
            <person name="Emri T."/>
            <person name="Fekete E."/>
            <person name="Flipphi M."/>
            <person name="Freyberg S."/>
            <person name="Gallo A."/>
            <person name="Gournas C."/>
            <person name="Habgood R."/>
            <person name="Hainaut M."/>
            <person name="Harispe M.L."/>
            <person name="Henrissat B."/>
            <person name="Hilden K.S."/>
            <person name="Hope R."/>
            <person name="Hossain A."/>
            <person name="Karabika E."/>
            <person name="Karaffa L."/>
            <person name="Karanyi Z."/>
            <person name="Krasevec N."/>
            <person name="Kuo A."/>
            <person name="Kusch H."/>
            <person name="LaButti K."/>
            <person name="Lagendijk E.L."/>
            <person name="Lapidus A."/>
            <person name="Levasseur A."/>
            <person name="Lindquist E."/>
            <person name="Lipzen A."/>
            <person name="Logrieco A.F."/>
            <person name="MacCabe A."/>
            <person name="Maekelae M.R."/>
            <person name="Malavazi I."/>
            <person name="Melin P."/>
            <person name="Meyer V."/>
            <person name="Mielnichuk N."/>
            <person name="Miskei M."/>
            <person name="Molnar A.P."/>
            <person name="Mule G."/>
            <person name="Ngan C.Y."/>
            <person name="Orejas M."/>
            <person name="Orosz E."/>
            <person name="Ouedraogo J.P."/>
            <person name="Overkamp K.M."/>
            <person name="Park H.-S."/>
            <person name="Perrone G."/>
            <person name="Piumi F."/>
            <person name="Punt P.J."/>
            <person name="Ram A.F."/>
            <person name="Ramon A."/>
            <person name="Rauscher S."/>
            <person name="Record E."/>
            <person name="Riano-Pachon D.M."/>
            <person name="Robert V."/>
            <person name="Roehrig J."/>
            <person name="Ruller R."/>
            <person name="Salamov A."/>
            <person name="Salih N.S."/>
            <person name="Samson R.A."/>
            <person name="Sandor E."/>
            <person name="Sanguinetti M."/>
            <person name="Schuetze T."/>
            <person name="Sepcic K."/>
            <person name="Shelest E."/>
            <person name="Sherlock G."/>
            <person name="Sophianopoulou V."/>
            <person name="Squina F.M."/>
            <person name="Sun H."/>
            <person name="Susca A."/>
            <person name="Todd R.B."/>
            <person name="Tsang A."/>
            <person name="Unkles S.E."/>
            <person name="van de Wiele N."/>
            <person name="van Rossen-Uffink D."/>
            <person name="Oliveira J.V."/>
            <person name="Vesth T.C."/>
            <person name="Visser J."/>
            <person name="Yu J.-H."/>
            <person name="Zhou M."/>
            <person name="Andersen M.R."/>
            <person name="Archer D.B."/>
            <person name="Baker S.E."/>
            <person name="Benoit I."/>
            <person name="Brakhage A.A."/>
            <person name="Braus G.H."/>
            <person name="Fischer R."/>
            <person name="Frisvad J.C."/>
            <person name="Goldman G.H."/>
            <person name="Houbraken J."/>
            <person name="Oakley B."/>
            <person name="Pocsi I."/>
            <person name="Scazzocchio C."/>
            <person name="Seiboth B."/>
            <person name="vanKuyk P.A."/>
            <person name="Wortman J."/>
            <person name="Dyer P.S."/>
            <person name="Grigoriev I.V."/>
        </authorList>
    </citation>
    <scope>NUCLEOTIDE SEQUENCE [LARGE SCALE GENOMIC DNA]</scope>
    <source>
        <strain evidence="3">ITEM 5010</strain>
    </source>
</reference>
<gene>
    <name evidence="2" type="ORF">ASPCADRAFT_510256</name>
</gene>
<evidence type="ECO:0000313" key="2">
    <source>
        <dbReference type="EMBL" id="OOF91444.1"/>
    </source>
</evidence>
<evidence type="ECO:0000256" key="1">
    <source>
        <dbReference type="SAM" id="MobiDB-lite"/>
    </source>
</evidence>
<name>A0A1R3RAD4_ASPC5</name>
<dbReference type="EMBL" id="KV907511">
    <property type="protein sequence ID" value="OOF91444.1"/>
    <property type="molecule type" value="Genomic_DNA"/>
</dbReference>
<accession>A0A1R3RAD4</accession>
<dbReference type="Proteomes" id="UP000188318">
    <property type="component" value="Unassembled WGS sequence"/>
</dbReference>
<keyword evidence="3" id="KW-1185">Reference proteome</keyword>
<organism evidence="2 3">
    <name type="scientific">Aspergillus carbonarius (strain ITEM 5010)</name>
    <dbReference type="NCBI Taxonomy" id="602072"/>
    <lineage>
        <taxon>Eukaryota</taxon>
        <taxon>Fungi</taxon>
        <taxon>Dikarya</taxon>
        <taxon>Ascomycota</taxon>
        <taxon>Pezizomycotina</taxon>
        <taxon>Eurotiomycetes</taxon>
        <taxon>Eurotiomycetidae</taxon>
        <taxon>Eurotiales</taxon>
        <taxon>Aspergillaceae</taxon>
        <taxon>Aspergillus</taxon>
        <taxon>Aspergillus subgen. Circumdati</taxon>
    </lineage>
</organism>
<sequence>MLPGQLPDESPVMRTAQSSVSDEMIGPRWPLITRNSIRPTTRMIPRPLEISSHQTAEERCTSGGVLRMPDHTTGGIAADPGNPASGPPGETIGGFDEATFSTPEAGKFTSVRAGPAVAPSEILCC</sequence>
<evidence type="ECO:0000313" key="3">
    <source>
        <dbReference type="Proteomes" id="UP000188318"/>
    </source>
</evidence>